<dbReference type="NCBIfam" id="NF041492">
    <property type="entry name" value="MobF"/>
    <property type="match status" value="1"/>
</dbReference>
<dbReference type="Pfam" id="PF08751">
    <property type="entry name" value="TrwC"/>
    <property type="match status" value="1"/>
</dbReference>
<evidence type="ECO:0000313" key="4">
    <source>
        <dbReference type="Proteomes" id="UP001139451"/>
    </source>
</evidence>
<dbReference type="NCBIfam" id="TIGR02686">
    <property type="entry name" value="relax_trwC"/>
    <property type="match status" value="1"/>
</dbReference>
<reference evidence="3" key="1">
    <citation type="submission" date="2022-05" db="EMBL/GenBank/DDBJ databases">
        <title>Sphingomonas sp. strain MG17 Genome sequencing and assembly.</title>
        <authorList>
            <person name="Kim I."/>
        </authorList>
    </citation>
    <scope>NUCLEOTIDE SEQUENCE</scope>
    <source>
        <strain evidence="3">MG17</strain>
    </source>
</reference>
<dbReference type="Pfam" id="PF13604">
    <property type="entry name" value="AAA_30"/>
    <property type="match status" value="1"/>
</dbReference>
<keyword evidence="4" id="KW-1185">Reference proteome</keyword>
<dbReference type="InterPro" id="IPR014862">
    <property type="entry name" value="TrwC"/>
</dbReference>
<proteinExistence type="predicted"/>
<dbReference type="InterPro" id="IPR014059">
    <property type="entry name" value="TraI/TrwC_relax"/>
</dbReference>
<comment type="caution">
    <text evidence="3">The sequence shown here is derived from an EMBL/GenBank/DDBJ whole genome shotgun (WGS) entry which is preliminary data.</text>
</comment>
<dbReference type="SUPFAM" id="SSF52540">
    <property type="entry name" value="P-loop containing nucleoside triphosphate hydrolases"/>
    <property type="match status" value="2"/>
</dbReference>
<dbReference type="SUPFAM" id="SSF55464">
    <property type="entry name" value="Origin of replication-binding domain, RBD-like"/>
    <property type="match status" value="1"/>
</dbReference>
<sequence>MIHPRRLKGTAANIARYYSVGDYYTKGAGEGSEWGGALAAELGLQGTVDRVQFQQLLAGKIGDQQLGRHGKDGAIEHQPGWDFAVSAPKSVSIMALVMGDDRIAQAHERAVGTALTYLEEHAMLRHRMAGEIVHETTGRLLFARFTEHASRELDPHLHTHVVVLNMTNREAHAPMASLETRAMYAEQMTAGQVYRNDLAHGLRELGYGVDRDPRSGLFEIAGVPRDLITQMSQRAEQIDAHATEHGLTGQAARRVSFYETRGAKEKLGVESLQSRWTGRAANHLEGLDAVRDRASSQAGQVIVPDPATSARAMLFGIRQAEGREAVSNLGQMLRLGLSSHLGEVRLEDIRPLAETHLARRKLLETREQTGDAVLTRGRTSRRTARLELALSEHLALALNDAKPLASPERLQEASADAGLTPAQQAALIHLGTSVDRVLGVHGVAGAGKSTLVRALREAAGDDLELVALAPTSSAAANLGLTAGIPSRTVASLLATGGRDLDDSHVLVLDEAGQLGNRQALRMLELSRVTGARLILLGDNKQTGAIEQGKPFWLMQQLGLSKAILTESVRQETRSMKAAVTHARSGEYAASLASLDRVVSGSNANDLAKELVHEWTRLKPENRAHTNILVLENATRLIVNAEVRKALKAEGVVAAEDSRLEVLTPAGMTPQEKQFARFYSGGQVVTFSRANAGLGIMNDAEYRVLGIARGPGGRQVVQLVDEHGRTISWDPRLGRASQVNVFRSEQRDLAQGDRIQWRLVNHDLGIRNAERGTVQALSGAMATIRWDSDGRVQQIDLSEHKSWDHGYAETVYSAQSKTYDRVYVLAPVNSPLVTGQNYYTAITRARFGVKLWTEDEKRLVDKLDRRSGEKRSALEGLGRLDRSSVREREARHGERWSRLRSEQQADRQTRKAERAARDEARPGADIPLPTQLARRAAKAAGAMDRWLASLIKSSEHIQDHEASAPEQVRRLEQERADRGRGYDR</sequence>
<accession>A0A9X2HPS0</accession>
<evidence type="ECO:0000256" key="1">
    <source>
        <dbReference type="SAM" id="MobiDB-lite"/>
    </source>
</evidence>
<dbReference type="Gene3D" id="2.30.30.940">
    <property type="match status" value="1"/>
</dbReference>
<protein>
    <submittedName>
        <fullName evidence="3">Relaxase domain-containing protein</fullName>
    </submittedName>
</protein>
<dbReference type="CDD" id="cd18809">
    <property type="entry name" value="SF1_C_RecD"/>
    <property type="match status" value="1"/>
</dbReference>
<dbReference type="AlphaFoldDB" id="A0A9X2HPS0"/>
<feature type="region of interest" description="Disordered" evidence="1">
    <location>
        <begin position="881"/>
        <end position="929"/>
    </location>
</feature>
<evidence type="ECO:0000313" key="3">
    <source>
        <dbReference type="EMBL" id="MCP3731283.1"/>
    </source>
</evidence>
<dbReference type="EMBL" id="JAMLDX010000009">
    <property type="protein sequence ID" value="MCP3731283.1"/>
    <property type="molecule type" value="Genomic_DNA"/>
</dbReference>
<dbReference type="InterPro" id="IPR027417">
    <property type="entry name" value="P-loop_NTPase"/>
</dbReference>
<organism evidence="3 4">
    <name type="scientific">Sphingomonas tagetis</name>
    <dbReference type="NCBI Taxonomy" id="2949092"/>
    <lineage>
        <taxon>Bacteria</taxon>
        <taxon>Pseudomonadati</taxon>
        <taxon>Pseudomonadota</taxon>
        <taxon>Alphaproteobacteria</taxon>
        <taxon>Sphingomonadales</taxon>
        <taxon>Sphingomonadaceae</taxon>
        <taxon>Sphingomonas</taxon>
    </lineage>
</organism>
<dbReference type="RefSeq" id="WP_254293745.1">
    <property type="nucleotide sequence ID" value="NZ_JAMLDX010000009.1"/>
</dbReference>
<evidence type="ECO:0000259" key="2">
    <source>
        <dbReference type="Pfam" id="PF08751"/>
    </source>
</evidence>
<dbReference type="Gene3D" id="3.40.50.300">
    <property type="entry name" value="P-loop containing nucleotide triphosphate hydrolases"/>
    <property type="match status" value="2"/>
</dbReference>
<dbReference type="Proteomes" id="UP001139451">
    <property type="component" value="Unassembled WGS sequence"/>
</dbReference>
<name>A0A9X2HPS0_9SPHN</name>
<feature type="compositionally biased region" description="Basic and acidic residues" evidence="1">
    <location>
        <begin position="881"/>
        <end position="921"/>
    </location>
</feature>
<feature type="region of interest" description="Disordered" evidence="1">
    <location>
        <begin position="956"/>
        <end position="983"/>
    </location>
</feature>
<feature type="domain" description="TrwC relaxase" evidence="2">
    <location>
        <begin position="12"/>
        <end position="282"/>
    </location>
</feature>
<gene>
    <name evidence="3" type="ORF">M9978_12680</name>
</gene>